<dbReference type="Proteomes" id="UP000184420">
    <property type="component" value="Unassembled WGS sequence"/>
</dbReference>
<keyword evidence="4 7" id="KW-0472">Membrane</keyword>
<evidence type="ECO:0000256" key="1">
    <source>
        <dbReference type="ARBA" id="ARBA00022475"/>
    </source>
</evidence>
<keyword evidence="6 7" id="KW-0961">Cell wall biogenesis/degradation</keyword>
<keyword evidence="2 7" id="KW-0812">Transmembrane</keyword>
<protein>
    <recommendedName>
        <fullName evidence="7">Endolytic murein transglycosylase</fullName>
        <ecNumber evidence="7">4.2.2.29</ecNumber>
    </recommendedName>
    <alternativeName>
        <fullName evidence="7">Peptidoglycan lytic transglycosylase</fullName>
    </alternativeName>
    <alternativeName>
        <fullName evidence="7">Peptidoglycan polymerization terminase</fullName>
    </alternativeName>
</protein>
<evidence type="ECO:0000256" key="7">
    <source>
        <dbReference type="HAMAP-Rule" id="MF_02065"/>
    </source>
</evidence>
<sequence>MLPSIFMAKRKQSGTKSVLLKRTLLIVGCLLAGVLVYISYRVFGPNTKAFGDNKYFYVRTGSTYSDVLEGLREQSIVRNSTSFNWVAKELGYPSRVKAGRYKITPGMSNFDIVKLLRSGRQAPVDLVINKLRTKQDFIHKIGINLEADSVTLAAMMRDQVYLRQFGLDSNTVMCAVLPNTYEFYWNTSADAVFRKLEKAREAFWTDERKAKAKALDLTPVQVTIIASIVEEETNKNDEKPLVSSVYINRFRKGMRLQADPTVKFALQDFGLKRIREVHTQYESPYNTYRVAGLPPGPICTPSEKSINAVLNTPDTDYLYFCARADFSGYHAFAATYSEHLENARKYQAELNKRGY</sequence>
<evidence type="ECO:0000256" key="5">
    <source>
        <dbReference type="ARBA" id="ARBA00023239"/>
    </source>
</evidence>
<dbReference type="AlphaFoldDB" id="A0A1M7CAG8"/>
<dbReference type="CDD" id="cd08010">
    <property type="entry name" value="MltG_like"/>
    <property type="match status" value="1"/>
</dbReference>
<dbReference type="GO" id="GO:0005886">
    <property type="term" value="C:plasma membrane"/>
    <property type="evidence" value="ECO:0007669"/>
    <property type="project" value="UniProtKB-SubCell"/>
</dbReference>
<comment type="subcellular location">
    <subcellularLocation>
        <location evidence="7">Cell membrane</location>
        <topology evidence="7">Single-pass membrane protein</topology>
    </subcellularLocation>
</comment>
<keyword evidence="9" id="KW-1185">Reference proteome</keyword>
<dbReference type="Pfam" id="PF02618">
    <property type="entry name" value="YceG"/>
    <property type="match status" value="1"/>
</dbReference>
<dbReference type="PANTHER" id="PTHR30518">
    <property type="entry name" value="ENDOLYTIC MUREIN TRANSGLYCOSYLASE"/>
    <property type="match status" value="1"/>
</dbReference>
<dbReference type="EMBL" id="FRBL01000004">
    <property type="protein sequence ID" value="SHL64180.1"/>
    <property type="molecule type" value="Genomic_DNA"/>
</dbReference>
<dbReference type="Gene3D" id="3.30.1490.480">
    <property type="entry name" value="Endolytic murein transglycosylase"/>
    <property type="match status" value="1"/>
</dbReference>
<comment type="similarity">
    <text evidence="7">Belongs to the transglycosylase MltG family.</text>
</comment>
<keyword evidence="3 7" id="KW-1133">Transmembrane helix</keyword>
<feature type="site" description="Important for catalytic activity" evidence="7">
    <location>
        <position position="232"/>
    </location>
</feature>
<evidence type="ECO:0000256" key="2">
    <source>
        <dbReference type="ARBA" id="ARBA00022692"/>
    </source>
</evidence>
<gene>
    <name evidence="7" type="primary">mltG</name>
    <name evidence="8" type="ORF">SAMN05444266_104255</name>
</gene>
<dbReference type="GO" id="GO:0008932">
    <property type="term" value="F:lytic endotransglycosylase activity"/>
    <property type="evidence" value="ECO:0007669"/>
    <property type="project" value="UniProtKB-UniRule"/>
</dbReference>
<comment type="function">
    <text evidence="7">Functions as a peptidoglycan terminase that cleaves nascent peptidoglycan strands endolytically to terminate their elongation.</text>
</comment>
<accession>A0A1M7CAG8</accession>
<dbReference type="GO" id="GO:0071555">
    <property type="term" value="P:cell wall organization"/>
    <property type="evidence" value="ECO:0007669"/>
    <property type="project" value="UniProtKB-KW"/>
</dbReference>
<feature type="transmembrane region" description="Helical" evidence="7">
    <location>
        <begin position="20"/>
        <end position="40"/>
    </location>
</feature>
<dbReference type="PANTHER" id="PTHR30518:SF2">
    <property type="entry name" value="ENDOLYTIC MUREIN TRANSGLYCOSYLASE"/>
    <property type="match status" value="1"/>
</dbReference>
<evidence type="ECO:0000256" key="3">
    <source>
        <dbReference type="ARBA" id="ARBA00022989"/>
    </source>
</evidence>
<dbReference type="EC" id="4.2.2.29" evidence="7"/>
<proteinExistence type="inferred from homology"/>
<keyword evidence="5 7" id="KW-0456">Lyase</keyword>
<keyword evidence="1 7" id="KW-1003">Cell membrane</keyword>
<evidence type="ECO:0000256" key="6">
    <source>
        <dbReference type="ARBA" id="ARBA00023316"/>
    </source>
</evidence>
<dbReference type="Gene3D" id="3.30.160.60">
    <property type="entry name" value="Classic Zinc Finger"/>
    <property type="match status" value="1"/>
</dbReference>
<comment type="catalytic activity">
    <reaction evidence="7">
        <text>a peptidoglycan chain = a peptidoglycan chain with N-acetyl-1,6-anhydromuramyl-[peptide] at the reducing end + a peptidoglycan chain with N-acetylglucosamine at the non-reducing end.</text>
        <dbReference type="EC" id="4.2.2.29"/>
    </reaction>
</comment>
<evidence type="ECO:0000313" key="8">
    <source>
        <dbReference type="EMBL" id="SHL64180.1"/>
    </source>
</evidence>
<evidence type="ECO:0000256" key="4">
    <source>
        <dbReference type="ARBA" id="ARBA00023136"/>
    </source>
</evidence>
<reference evidence="8 9" key="1">
    <citation type="submission" date="2016-11" db="EMBL/GenBank/DDBJ databases">
        <authorList>
            <person name="Jaros S."/>
            <person name="Januszkiewicz K."/>
            <person name="Wedrychowicz H."/>
        </authorList>
    </citation>
    <scope>NUCLEOTIDE SEQUENCE [LARGE SCALE GENOMIC DNA]</scope>
    <source>
        <strain evidence="8 9">DSM 27406</strain>
    </source>
</reference>
<dbReference type="InterPro" id="IPR003770">
    <property type="entry name" value="MLTG-like"/>
</dbReference>
<dbReference type="HAMAP" id="MF_02065">
    <property type="entry name" value="MltG"/>
    <property type="match status" value="1"/>
</dbReference>
<evidence type="ECO:0000313" key="9">
    <source>
        <dbReference type="Proteomes" id="UP000184420"/>
    </source>
</evidence>
<dbReference type="NCBIfam" id="TIGR00247">
    <property type="entry name" value="endolytic transglycosylase MltG"/>
    <property type="match status" value="1"/>
</dbReference>
<dbReference type="STRING" id="1419482.SAMN05444266_104255"/>
<name>A0A1M7CAG8_9BACT</name>
<dbReference type="GO" id="GO:0009252">
    <property type="term" value="P:peptidoglycan biosynthetic process"/>
    <property type="evidence" value="ECO:0007669"/>
    <property type="project" value="UniProtKB-UniRule"/>
</dbReference>
<organism evidence="8 9">
    <name type="scientific">Chitinophaga jiangningensis</name>
    <dbReference type="NCBI Taxonomy" id="1419482"/>
    <lineage>
        <taxon>Bacteria</taxon>
        <taxon>Pseudomonadati</taxon>
        <taxon>Bacteroidota</taxon>
        <taxon>Chitinophagia</taxon>
        <taxon>Chitinophagales</taxon>
        <taxon>Chitinophagaceae</taxon>
        <taxon>Chitinophaga</taxon>
    </lineage>
</organism>